<evidence type="ECO:0008006" key="3">
    <source>
        <dbReference type="Google" id="ProtNLM"/>
    </source>
</evidence>
<dbReference type="RefSeq" id="WP_148046517.1">
    <property type="nucleotide sequence ID" value="NZ_MOAM01000024.1"/>
</dbReference>
<protein>
    <recommendedName>
        <fullName evidence="3">Integrase</fullName>
    </recommendedName>
</protein>
<accession>A0A423DGL2</accession>
<proteinExistence type="predicted"/>
<dbReference type="AlphaFoldDB" id="A0A423DGL2"/>
<dbReference type="Proteomes" id="UP000285286">
    <property type="component" value="Unassembled WGS sequence"/>
</dbReference>
<dbReference type="EMBL" id="MOAM01000024">
    <property type="protein sequence ID" value="ROL70727.1"/>
    <property type="molecule type" value="Genomic_DNA"/>
</dbReference>
<evidence type="ECO:0000313" key="1">
    <source>
        <dbReference type="EMBL" id="ROL70727.1"/>
    </source>
</evidence>
<keyword evidence="2" id="KW-1185">Reference proteome</keyword>
<sequence>MNDFYLRFIESGKSLAELRGLLWHLPFDNAGKVPKAARWDLAALCGLVTPPHFWHSSLGYDSSALEALNALREKQNLSDLDFHPLPECWRDFYQATLLNELLVKRNKPGHALLNVGRPLRIIATCAGSEAPWDLTPATIQRAYNVALTIGNSGKIAANISMVVRTLIDGLHIADRSPLSKHCFAYPDLSSSEDKVAQLKRGNNTYRQTNKLRNELSDRKGAAKLPSDKAFWELVRIVFTEQPNTFVDAIRFNQIKVAIACGFRVGENSLLPLDWARWHEYVAIDGSPAGAKGGISRSLSIRNFAEKQHDDLGKEGIVLVENTQHVPAIFEDLILEALGEVEILTKPLRERLRLQVATGRLLAELAPDSLVPAWDIYTRVTGSLLFISQPLPEILVKRYRESYDSAYLDEIRQWQIERLSAHGLSSSCVKYFNKWSIAPRRSDGSPFLGTVDWKLAYFRVNEVEILIRETMATKLPDTKPFNLRNSGHLYPTELMFLMPIRALIELRNGGLLDINRYFAVGRASSEDLQVHLGGGANNIFSRYGQTEEDRALRLNTHSLRHLQNAELFRLGVADTIITKRFNRHSVAQSYVYDHRSLAEDLAHIDLPPGAEDMAPRAQETLRMITANKIRGPIVDEFLQIQKDLGDDQAFSYLSAEADGLHATPFGFCVNSFTVDPCPKHLECYDCRHLTRSPIAEENQNLQRLKQRLIDVVTVIESIPPQTRNIGWQNQLKHAQSRLESLEKILVTAPGERPFPDGKDLYNSVESTQGTTILDGPKFWSPS</sequence>
<reference evidence="1 2" key="1">
    <citation type="submission" date="2016-10" db="EMBL/GenBank/DDBJ databases">
        <title>Comparative genome analysis of multiple Pseudomonas spp. focuses on biocontrol and plant growth promoting traits.</title>
        <authorList>
            <person name="Tao X.-Y."/>
            <person name="Taylor C.G."/>
        </authorList>
    </citation>
    <scope>NUCLEOTIDE SEQUENCE [LARGE SCALE GENOMIC DNA]</scope>
    <source>
        <strain evidence="1 2">15D11</strain>
    </source>
</reference>
<gene>
    <name evidence="1" type="ORF">BHU25_16850</name>
</gene>
<comment type="caution">
    <text evidence="1">The sequence shown here is derived from an EMBL/GenBank/DDBJ whole genome shotgun (WGS) entry which is preliminary data.</text>
</comment>
<evidence type="ECO:0000313" key="2">
    <source>
        <dbReference type="Proteomes" id="UP000285286"/>
    </source>
</evidence>
<name>A0A423DGL2_9PSED</name>
<organism evidence="1 2">
    <name type="scientific">Pseudomonas vranovensis</name>
    <dbReference type="NCBI Taxonomy" id="321661"/>
    <lineage>
        <taxon>Bacteria</taxon>
        <taxon>Pseudomonadati</taxon>
        <taxon>Pseudomonadota</taxon>
        <taxon>Gammaproteobacteria</taxon>
        <taxon>Pseudomonadales</taxon>
        <taxon>Pseudomonadaceae</taxon>
        <taxon>Pseudomonas</taxon>
    </lineage>
</organism>